<evidence type="ECO:0000313" key="6">
    <source>
        <dbReference type="EMBL" id="GAA2104346.1"/>
    </source>
</evidence>
<dbReference type="InterPro" id="IPR000281">
    <property type="entry name" value="HTH_RpiR"/>
</dbReference>
<dbReference type="RefSeq" id="WP_291794486.1">
    <property type="nucleotide sequence ID" value="NZ_BAAAPZ010000017.1"/>
</dbReference>
<dbReference type="Gene3D" id="3.40.50.10490">
    <property type="entry name" value="Glucose-6-phosphate isomerase like protein, domain 1"/>
    <property type="match status" value="1"/>
</dbReference>
<keyword evidence="7" id="KW-1185">Reference proteome</keyword>
<keyword evidence="1" id="KW-0805">Transcription regulation</keyword>
<feature type="domain" description="SIS" evidence="5">
    <location>
        <begin position="131"/>
        <end position="269"/>
    </location>
</feature>
<dbReference type="PROSITE" id="PS51071">
    <property type="entry name" value="HTH_RPIR"/>
    <property type="match status" value="1"/>
</dbReference>
<reference evidence="7" key="1">
    <citation type="journal article" date="2019" name="Int. J. Syst. Evol. Microbiol.">
        <title>The Global Catalogue of Microorganisms (GCM) 10K type strain sequencing project: providing services to taxonomists for standard genome sequencing and annotation.</title>
        <authorList>
            <consortium name="The Broad Institute Genomics Platform"/>
            <consortium name="The Broad Institute Genome Sequencing Center for Infectious Disease"/>
            <person name="Wu L."/>
            <person name="Ma J."/>
        </authorList>
    </citation>
    <scope>NUCLEOTIDE SEQUENCE [LARGE SCALE GENOMIC DNA]</scope>
    <source>
        <strain evidence="7">JCM 15900</strain>
    </source>
</reference>
<dbReference type="InterPro" id="IPR047640">
    <property type="entry name" value="RpiR-like"/>
</dbReference>
<evidence type="ECO:0000259" key="4">
    <source>
        <dbReference type="PROSITE" id="PS51071"/>
    </source>
</evidence>
<dbReference type="Pfam" id="PF01380">
    <property type="entry name" value="SIS"/>
    <property type="match status" value="1"/>
</dbReference>
<evidence type="ECO:0000256" key="3">
    <source>
        <dbReference type="ARBA" id="ARBA00023163"/>
    </source>
</evidence>
<dbReference type="SUPFAM" id="SSF46689">
    <property type="entry name" value="Homeodomain-like"/>
    <property type="match status" value="1"/>
</dbReference>
<dbReference type="InterPro" id="IPR046348">
    <property type="entry name" value="SIS_dom_sf"/>
</dbReference>
<dbReference type="InterPro" id="IPR035472">
    <property type="entry name" value="RpiR-like_SIS"/>
</dbReference>
<dbReference type="PROSITE" id="PS51464">
    <property type="entry name" value="SIS"/>
    <property type="match status" value="1"/>
</dbReference>
<evidence type="ECO:0000259" key="5">
    <source>
        <dbReference type="PROSITE" id="PS51464"/>
    </source>
</evidence>
<dbReference type="PANTHER" id="PTHR30514:SF18">
    <property type="entry name" value="RPIR-FAMILY TRANSCRIPTIONAL REGULATOR"/>
    <property type="match status" value="1"/>
</dbReference>
<feature type="domain" description="HTH rpiR-type" evidence="4">
    <location>
        <begin position="9"/>
        <end position="85"/>
    </location>
</feature>
<dbReference type="SUPFAM" id="SSF53697">
    <property type="entry name" value="SIS domain"/>
    <property type="match status" value="1"/>
</dbReference>
<dbReference type="EMBL" id="BAAAPZ010000017">
    <property type="protein sequence ID" value="GAA2104346.1"/>
    <property type="molecule type" value="Genomic_DNA"/>
</dbReference>
<dbReference type="InterPro" id="IPR009057">
    <property type="entry name" value="Homeodomain-like_sf"/>
</dbReference>
<dbReference type="InterPro" id="IPR036388">
    <property type="entry name" value="WH-like_DNA-bd_sf"/>
</dbReference>
<comment type="caution">
    <text evidence="6">The sequence shown here is derived from an EMBL/GenBank/DDBJ whole genome shotgun (WGS) entry which is preliminary data.</text>
</comment>
<sequence>MPAPDSPTPSIRARVQESMADLSNAERKVARALLARYPGAGLTTVAALAQEAGVSAPTVLRFAARLGCSGFPELQRALVAELNALGSPLLQYEAKRGMGAGPGVLEKMGESFSSLLTASYAEVPPSEFAAVAALLADPSKQVLVVGGRFSGLLAEYLVLHLQLLRAGVQMLPPEGIARRGAVLATSHSTVLLVFDYRRYTETSRELAHEMHARGATVCLMTDNWLSPIAEFAAHVLPVHVDNASPFDSLVPATAVAESLVAGVTEILGDAGMDRVAQFEGQSELP</sequence>
<name>A0ABP5ISH0_9MICO</name>
<gene>
    <name evidence="6" type="ORF">GCM10009823_28980</name>
</gene>
<dbReference type="Gene3D" id="1.10.10.10">
    <property type="entry name" value="Winged helix-like DNA-binding domain superfamily/Winged helix DNA-binding domain"/>
    <property type="match status" value="1"/>
</dbReference>
<organism evidence="6 7">
    <name type="scientific">Brevibacterium salitolerans</name>
    <dbReference type="NCBI Taxonomy" id="1403566"/>
    <lineage>
        <taxon>Bacteria</taxon>
        <taxon>Bacillati</taxon>
        <taxon>Actinomycetota</taxon>
        <taxon>Actinomycetes</taxon>
        <taxon>Micrococcales</taxon>
        <taxon>Brevibacteriaceae</taxon>
        <taxon>Brevibacterium</taxon>
    </lineage>
</organism>
<evidence type="ECO:0000256" key="1">
    <source>
        <dbReference type="ARBA" id="ARBA00023015"/>
    </source>
</evidence>
<accession>A0ABP5ISH0</accession>
<dbReference type="Proteomes" id="UP001500984">
    <property type="component" value="Unassembled WGS sequence"/>
</dbReference>
<dbReference type="CDD" id="cd05013">
    <property type="entry name" value="SIS_RpiR"/>
    <property type="match status" value="1"/>
</dbReference>
<proteinExistence type="predicted"/>
<dbReference type="InterPro" id="IPR001347">
    <property type="entry name" value="SIS_dom"/>
</dbReference>
<evidence type="ECO:0000313" key="7">
    <source>
        <dbReference type="Proteomes" id="UP001500984"/>
    </source>
</evidence>
<keyword evidence="2" id="KW-0238">DNA-binding</keyword>
<dbReference type="Pfam" id="PF01418">
    <property type="entry name" value="HTH_6"/>
    <property type="match status" value="1"/>
</dbReference>
<protein>
    <submittedName>
        <fullName evidence="6">MurR/RpiR family transcriptional regulator</fullName>
    </submittedName>
</protein>
<evidence type="ECO:0000256" key="2">
    <source>
        <dbReference type="ARBA" id="ARBA00023125"/>
    </source>
</evidence>
<dbReference type="PANTHER" id="PTHR30514">
    <property type="entry name" value="GLUCOKINASE"/>
    <property type="match status" value="1"/>
</dbReference>
<keyword evidence="3" id="KW-0804">Transcription</keyword>